<dbReference type="PANTHER" id="PTHR42867">
    <property type="entry name" value="MEMBRANE PROTEIN-RELATED"/>
    <property type="match status" value="1"/>
</dbReference>
<reference evidence="2" key="1">
    <citation type="submission" date="2023-03" db="EMBL/GenBank/DDBJ databases">
        <authorList>
            <person name="Steffen K."/>
            <person name="Cardenas P."/>
        </authorList>
    </citation>
    <scope>NUCLEOTIDE SEQUENCE</scope>
</reference>
<protein>
    <submittedName>
        <fullName evidence="2">Uncharacterized protein YqhQ</fullName>
    </submittedName>
</protein>
<sequence>MIRGRDHYSLAVRRDDGSIEDLQERLSPIYNGRLRRMPLARGVLTLLETLILGIKSLQISADLAATPASEKGASAEGIPGWMMGATLAFSLVFGIALFFLLPLGVVRVLEPMIGSGLISEAIEGLLRLAILVGYVAVIGTMRDIRRVYAYHGAEHMTVHAYEAGLPLNVDNVRKFGTPHPRCGTAFLLTVVVVSVAVFIAFALLEYSWWWRIASRILLLPVIAAVSYEVIRFSGRHQTAIIGKAIATPGLWLQRLTTREPDDEQIEVAIRAMETAVAADTQQA</sequence>
<feature type="transmembrane region" description="Helical" evidence="1">
    <location>
        <begin position="81"/>
        <end position="104"/>
    </location>
</feature>
<keyword evidence="1" id="KW-0812">Transmembrane</keyword>
<feature type="transmembrane region" description="Helical" evidence="1">
    <location>
        <begin position="208"/>
        <end position="230"/>
    </location>
</feature>
<organism evidence="2 3">
    <name type="scientific">Geodia barretti</name>
    <name type="common">Barrett's horny sponge</name>
    <dbReference type="NCBI Taxonomy" id="519541"/>
    <lineage>
        <taxon>Eukaryota</taxon>
        <taxon>Metazoa</taxon>
        <taxon>Porifera</taxon>
        <taxon>Demospongiae</taxon>
        <taxon>Heteroscleromorpha</taxon>
        <taxon>Tetractinellida</taxon>
        <taxon>Astrophorina</taxon>
        <taxon>Geodiidae</taxon>
        <taxon>Geodia</taxon>
    </lineage>
</organism>
<keyword evidence="3" id="KW-1185">Reference proteome</keyword>
<keyword evidence="1" id="KW-0472">Membrane</keyword>
<comment type="caution">
    <text evidence="2">The sequence shown here is derived from an EMBL/GenBank/DDBJ whole genome shotgun (WGS) entry which is preliminary data.</text>
</comment>
<feature type="transmembrane region" description="Helical" evidence="1">
    <location>
        <begin position="183"/>
        <end position="202"/>
    </location>
</feature>
<evidence type="ECO:0000313" key="3">
    <source>
        <dbReference type="Proteomes" id="UP001174909"/>
    </source>
</evidence>
<name>A0AA35T5W5_GEOBA</name>
<evidence type="ECO:0000256" key="1">
    <source>
        <dbReference type="SAM" id="Phobius"/>
    </source>
</evidence>
<accession>A0AA35T5W5</accession>
<dbReference type="InterPro" id="IPR010787">
    <property type="entry name" value="DUF1385"/>
</dbReference>
<dbReference type="Proteomes" id="UP001174909">
    <property type="component" value="Unassembled WGS sequence"/>
</dbReference>
<dbReference type="PANTHER" id="PTHR42867:SF1">
    <property type="entry name" value="MEMBRANE PROTEIN-RELATED"/>
    <property type="match status" value="1"/>
</dbReference>
<gene>
    <name evidence="2" type="ORF">GBAR_LOCUS23198</name>
</gene>
<keyword evidence="1" id="KW-1133">Transmembrane helix</keyword>
<dbReference type="Pfam" id="PF07136">
    <property type="entry name" value="DUF1385"/>
    <property type="match status" value="1"/>
</dbReference>
<feature type="transmembrane region" description="Helical" evidence="1">
    <location>
        <begin position="124"/>
        <end position="141"/>
    </location>
</feature>
<dbReference type="EMBL" id="CASHTH010003211">
    <property type="protein sequence ID" value="CAI8041807.1"/>
    <property type="molecule type" value="Genomic_DNA"/>
</dbReference>
<dbReference type="AlphaFoldDB" id="A0AA35T5W5"/>
<evidence type="ECO:0000313" key="2">
    <source>
        <dbReference type="EMBL" id="CAI8041807.1"/>
    </source>
</evidence>
<proteinExistence type="predicted"/>